<proteinExistence type="predicted"/>
<dbReference type="EMBL" id="JARBHB010000008">
    <property type="protein sequence ID" value="KAJ8876399.1"/>
    <property type="molecule type" value="Genomic_DNA"/>
</dbReference>
<reference evidence="1 2" key="1">
    <citation type="submission" date="2023-02" db="EMBL/GenBank/DDBJ databases">
        <title>LHISI_Scaffold_Assembly.</title>
        <authorList>
            <person name="Stuart O.P."/>
            <person name="Cleave R."/>
            <person name="Magrath M.J.L."/>
            <person name="Mikheyev A.S."/>
        </authorList>
    </citation>
    <scope>NUCLEOTIDE SEQUENCE [LARGE SCALE GENOMIC DNA]</scope>
    <source>
        <strain evidence="1">Daus_M_001</strain>
        <tissue evidence="1">Leg muscle</tissue>
    </source>
</reference>
<comment type="caution">
    <text evidence="1">The sequence shown here is derived from an EMBL/GenBank/DDBJ whole genome shotgun (WGS) entry which is preliminary data.</text>
</comment>
<keyword evidence="2" id="KW-1185">Reference proteome</keyword>
<evidence type="ECO:0000313" key="1">
    <source>
        <dbReference type="EMBL" id="KAJ8876399.1"/>
    </source>
</evidence>
<organism evidence="1 2">
    <name type="scientific">Dryococelus australis</name>
    <dbReference type="NCBI Taxonomy" id="614101"/>
    <lineage>
        <taxon>Eukaryota</taxon>
        <taxon>Metazoa</taxon>
        <taxon>Ecdysozoa</taxon>
        <taxon>Arthropoda</taxon>
        <taxon>Hexapoda</taxon>
        <taxon>Insecta</taxon>
        <taxon>Pterygota</taxon>
        <taxon>Neoptera</taxon>
        <taxon>Polyneoptera</taxon>
        <taxon>Phasmatodea</taxon>
        <taxon>Verophasmatodea</taxon>
        <taxon>Anareolatae</taxon>
        <taxon>Phasmatidae</taxon>
        <taxon>Eurycanthinae</taxon>
        <taxon>Dryococelus</taxon>
    </lineage>
</organism>
<sequence length="190" mass="21797">MSKYNTSLRRTVKWYHKLTVELLFGITLLNSQIIYDLCSTNKLSINAFKEEIVKELLKKPTEIEVRENWPSTSRCRSLQSHRFDKCASTAKDVTLSAPREKHKKTKHFPTGILVRYGSRWHSHRAGLPMTRGDRLSLCYGFRDHNACSGGSILLDSVIGIVEFTRDPPHLGMMIISPPYIYHQTLHIASL</sequence>
<accession>A0ABQ9GWN0</accession>
<protein>
    <submittedName>
        <fullName evidence="1">Uncharacterized protein</fullName>
    </submittedName>
</protein>
<gene>
    <name evidence="1" type="ORF">PR048_020844</name>
</gene>
<evidence type="ECO:0000313" key="2">
    <source>
        <dbReference type="Proteomes" id="UP001159363"/>
    </source>
</evidence>
<name>A0ABQ9GWN0_9NEOP</name>
<dbReference type="Proteomes" id="UP001159363">
    <property type="component" value="Chromosome 7"/>
</dbReference>